<comment type="caution">
    <text evidence="3">The sequence shown here is derived from an EMBL/GenBank/DDBJ whole genome shotgun (WGS) entry which is preliminary data.</text>
</comment>
<keyword evidence="2" id="KW-1133">Transmembrane helix</keyword>
<evidence type="ECO:0000256" key="1">
    <source>
        <dbReference type="SAM" id="MobiDB-lite"/>
    </source>
</evidence>
<proteinExistence type="predicted"/>
<feature type="transmembrane region" description="Helical" evidence="2">
    <location>
        <begin position="45"/>
        <end position="62"/>
    </location>
</feature>
<feature type="region of interest" description="Disordered" evidence="1">
    <location>
        <begin position="117"/>
        <end position="148"/>
    </location>
</feature>
<accession>A0ABS3QI05</accession>
<organism evidence="3 4">
    <name type="scientific">Hymenobacter negativus</name>
    <dbReference type="NCBI Taxonomy" id="2795026"/>
    <lineage>
        <taxon>Bacteria</taxon>
        <taxon>Pseudomonadati</taxon>
        <taxon>Bacteroidota</taxon>
        <taxon>Cytophagia</taxon>
        <taxon>Cytophagales</taxon>
        <taxon>Hymenobacteraceae</taxon>
        <taxon>Hymenobacter</taxon>
    </lineage>
</organism>
<keyword evidence="2" id="KW-0472">Membrane</keyword>
<evidence type="ECO:0000256" key="2">
    <source>
        <dbReference type="SAM" id="Phobius"/>
    </source>
</evidence>
<name>A0ABS3QI05_9BACT</name>
<dbReference type="RefSeq" id="WP_208176533.1">
    <property type="nucleotide sequence ID" value="NZ_JAGETZ010000008.1"/>
</dbReference>
<gene>
    <name evidence="3" type="ORF">J4E00_17575</name>
</gene>
<reference evidence="3 4" key="1">
    <citation type="submission" date="2021-03" db="EMBL/GenBank/DDBJ databases">
        <authorList>
            <person name="Kim M.K."/>
        </authorList>
    </citation>
    <scope>NUCLEOTIDE SEQUENCE [LARGE SCALE GENOMIC DNA]</scope>
    <source>
        <strain evidence="3 4">BT442</strain>
    </source>
</reference>
<dbReference type="EMBL" id="JAGETZ010000008">
    <property type="protein sequence ID" value="MBO2010874.1"/>
    <property type="molecule type" value="Genomic_DNA"/>
</dbReference>
<protein>
    <submittedName>
        <fullName evidence="3">Uncharacterized protein</fullName>
    </submittedName>
</protein>
<feature type="transmembrane region" description="Helical" evidence="2">
    <location>
        <begin position="21"/>
        <end position="39"/>
    </location>
</feature>
<evidence type="ECO:0000313" key="3">
    <source>
        <dbReference type="EMBL" id="MBO2010874.1"/>
    </source>
</evidence>
<keyword evidence="4" id="KW-1185">Reference proteome</keyword>
<evidence type="ECO:0000313" key="4">
    <source>
        <dbReference type="Proteomes" id="UP000664369"/>
    </source>
</evidence>
<dbReference type="Proteomes" id="UP000664369">
    <property type="component" value="Unassembled WGS sequence"/>
</dbReference>
<keyword evidence="2" id="KW-0812">Transmembrane</keyword>
<sequence length="148" mass="15874">MTDDSSKPANSSKEQTPQNSLTAAIALLGGAVFAGHPVLQGVTVAAAPFLSSGTFGLLKYVAARVKEKRERAAGRLGFDEYLATIEKELKGLPADSPRRAELEADATEVRRARHAEEMKRLTARPQAAQPSEPLRIALTSKPDPPNQE</sequence>